<evidence type="ECO:0000313" key="1">
    <source>
        <dbReference type="EMBL" id="MDN4074506.1"/>
    </source>
</evidence>
<gene>
    <name evidence="1" type="ORF">QYF49_16115</name>
</gene>
<comment type="caution">
    <text evidence="1">The sequence shown here is derived from an EMBL/GenBank/DDBJ whole genome shotgun (WGS) entry which is preliminary data.</text>
</comment>
<accession>A0ABT8E9B2</accession>
<proteinExistence type="predicted"/>
<dbReference type="EMBL" id="JAUHLN010000003">
    <property type="protein sequence ID" value="MDN4074506.1"/>
    <property type="molecule type" value="Genomic_DNA"/>
</dbReference>
<dbReference type="Proteomes" id="UP001168694">
    <property type="component" value="Unassembled WGS sequence"/>
</dbReference>
<name>A0ABT8E9B2_9BACL</name>
<dbReference type="RefSeq" id="WP_290400632.1">
    <property type="nucleotide sequence ID" value="NZ_JAUHLN010000003.1"/>
</dbReference>
<protein>
    <recommendedName>
        <fullName evidence="3">SR1 protein</fullName>
    </recommendedName>
</protein>
<reference evidence="1" key="1">
    <citation type="submission" date="2023-06" db="EMBL/GenBank/DDBJ databases">
        <title>Draft Genome Sequences of Representative Paenibacillus Polymyxa, Bacillus cereus, Fictibacillus sp., and Brevibacillus agri Strains Isolated from Amazonian Dark Earth.</title>
        <authorList>
            <person name="Pellegrinetti T.A."/>
            <person name="Cunha I.C.M."/>
            <person name="Chaves M.G."/>
            <person name="Freitas A.S."/>
            <person name="Silva A.V.R."/>
            <person name="Tsai S.M."/>
            <person name="Mendes L.W."/>
        </authorList>
    </citation>
    <scope>NUCLEOTIDE SEQUENCE</scope>
    <source>
        <strain evidence="1">CENA-BCM004</strain>
    </source>
</reference>
<keyword evidence="2" id="KW-1185">Reference proteome</keyword>
<evidence type="ECO:0008006" key="3">
    <source>
        <dbReference type="Google" id="ProtNLM"/>
    </source>
</evidence>
<sequence length="40" mass="4632">MKKCEICGVEESQNNDQTDSSPKILHVCEDCQKERKLDHL</sequence>
<evidence type="ECO:0000313" key="2">
    <source>
        <dbReference type="Proteomes" id="UP001168694"/>
    </source>
</evidence>
<organism evidence="1 2">
    <name type="scientific">Fictibacillus terranigra</name>
    <dbReference type="NCBI Taxonomy" id="3058424"/>
    <lineage>
        <taxon>Bacteria</taxon>
        <taxon>Bacillati</taxon>
        <taxon>Bacillota</taxon>
        <taxon>Bacilli</taxon>
        <taxon>Bacillales</taxon>
        <taxon>Fictibacillaceae</taxon>
        <taxon>Fictibacillus</taxon>
    </lineage>
</organism>